<reference evidence="5 6" key="1">
    <citation type="submission" date="2021-02" db="EMBL/GenBank/DDBJ databases">
        <title>Streptomyces spirodelae sp. nov., isolated from duckweed.</title>
        <authorList>
            <person name="Saimee Y."/>
            <person name="Duangmal K."/>
        </authorList>
    </citation>
    <scope>NUCLEOTIDE SEQUENCE [LARGE SCALE GENOMIC DNA]</scope>
    <source>
        <strain evidence="5 6">DSM 42105</strain>
    </source>
</reference>
<feature type="transmembrane region" description="Helical" evidence="4">
    <location>
        <begin position="299"/>
        <end position="317"/>
    </location>
</feature>
<dbReference type="Pfam" id="PF01066">
    <property type="entry name" value="CDP-OH_P_transf"/>
    <property type="match status" value="1"/>
</dbReference>
<proteinExistence type="inferred from homology"/>
<evidence type="ECO:0000256" key="2">
    <source>
        <dbReference type="RuleBase" id="RU003750"/>
    </source>
</evidence>
<dbReference type="RefSeq" id="WP_209209844.1">
    <property type="nucleotide sequence ID" value="NZ_JAFFZM010000003.1"/>
</dbReference>
<keyword evidence="4" id="KW-0812">Transmembrane</keyword>
<dbReference type="InterPro" id="IPR000462">
    <property type="entry name" value="CDP-OH_P_trans"/>
</dbReference>
<dbReference type="InterPro" id="IPR043130">
    <property type="entry name" value="CDP-OH_PTrfase_TM_dom"/>
</dbReference>
<keyword evidence="1 2" id="KW-0808">Transferase</keyword>
<evidence type="ECO:0000256" key="1">
    <source>
        <dbReference type="ARBA" id="ARBA00022679"/>
    </source>
</evidence>
<dbReference type="GeneID" id="96258376"/>
<name>A0ABS3XRP2_9ACTN</name>
<dbReference type="EMBL" id="JAFFZM010000003">
    <property type="protein sequence ID" value="MBO8198077.1"/>
    <property type="molecule type" value="Genomic_DNA"/>
</dbReference>
<evidence type="ECO:0000313" key="6">
    <source>
        <dbReference type="Proteomes" id="UP000721954"/>
    </source>
</evidence>
<feature type="transmembrane region" description="Helical" evidence="4">
    <location>
        <begin position="133"/>
        <end position="151"/>
    </location>
</feature>
<accession>A0ABS3XRP2</accession>
<comment type="similarity">
    <text evidence="2">Belongs to the CDP-alcohol phosphatidyltransferase class-I family.</text>
</comment>
<keyword evidence="4" id="KW-0472">Membrane</keyword>
<dbReference type="PROSITE" id="PS00379">
    <property type="entry name" value="CDP_ALCOHOL_P_TRANSF"/>
    <property type="match status" value="1"/>
</dbReference>
<feature type="transmembrane region" description="Helical" evidence="4">
    <location>
        <begin position="323"/>
        <end position="346"/>
    </location>
</feature>
<dbReference type="Gene3D" id="1.20.120.1760">
    <property type="match status" value="1"/>
</dbReference>
<protein>
    <submittedName>
        <fullName evidence="5">CDP-alcohol phosphatidyltransferase family protein</fullName>
    </submittedName>
</protein>
<feature type="compositionally biased region" description="Basic and acidic residues" evidence="3">
    <location>
        <begin position="261"/>
        <end position="270"/>
    </location>
</feature>
<evidence type="ECO:0000313" key="5">
    <source>
        <dbReference type="EMBL" id="MBO8198077.1"/>
    </source>
</evidence>
<feature type="region of interest" description="Disordered" evidence="3">
    <location>
        <begin position="239"/>
        <end position="270"/>
    </location>
</feature>
<organism evidence="5 6">
    <name type="scientific">Streptomyces smyrnaeus</name>
    <dbReference type="NCBI Taxonomy" id="1387713"/>
    <lineage>
        <taxon>Bacteria</taxon>
        <taxon>Bacillati</taxon>
        <taxon>Actinomycetota</taxon>
        <taxon>Actinomycetes</taxon>
        <taxon>Kitasatosporales</taxon>
        <taxon>Streptomycetaceae</taxon>
        <taxon>Streptomyces</taxon>
    </lineage>
</organism>
<sequence length="386" mass="43212">MRSDIPPLSEVRRITQKKRDAWWTVLLVDPVATPLVRLTARTRITPNQITWGALLLGLGSAACFAMGDWRWLVAGAVVYHLSFILDCMDGKTARLTGTGSVFGAWLDYIFDRVRVMFCAVALMAGQYQRTDDIRYVWLAAAVIFLDGLRYINSLEIFKTRHTMRKQIKGRIRAARRAENQVELAFMEDLLRDNPEADVEQDLRRAHGETVGTVSEPHAVPSTAPTTGTVQAAAEGVAGPGTYAASDRAEPAEEQLSEQVGEQDREAERSRRPVIDLHQEFRHRFPWYLRMRSFLLRHRIRTHLISGIEFQMGVFIVGPLLDQVLAVTIVSGVLLLVFELAIIYKLLLSTRDFARTIDAFDREAPAVEALPHAPEAPQGEASPAVVA</sequence>
<dbReference type="Proteomes" id="UP000721954">
    <property type="component" value="Unassembled WGS sequence"/>
</dbReference>
<keyword evidence="6" id="KW-1185">Reference proteome</keyword>
<keyword evidence="4" id="KW-1133">Transmembrane helix</keyword>
<gene>
    <name evidence="5" type="ORF">JW613_07135</name>
</gene>
<dbReference type="InterPro" id="IPR048254">
    <property type="entry name" value="CDP_ALCOHOL_P_TRANSF_CS"/>
</dbReference>
<evidence type="ECO:0000256" key="3">
    <source>
        <dbReference type="SAM" id="MobiDB-lite"/>
    </source>
</evidence>
<comment type="caution">
    <text evidence="5">The sequence shown here is derived from an EMBL/GenBank/DDBJ whole genome shotgun (WGS) entry which is preliminary data.</text>
</comment>
<evidence type="ECO:0000256" key="4">
    <source>
        <dbReference type="SAM" id="Phobius"/>
    </source>
</evidence>